<evidence type="ECO:0000259" key="11">
    <source>
        <dbReference type="Pfam" id="PF02753"/>
    </source>
</evidence>
<evidence type="ECO:0000256" key="9">
    <source>
        <dbReference type="SAM" id="SignalP"/>
    </source>
</evidence>
<dbReference type="PROSITE" id="PS00635">
    <property type="entry name" value="PILI_CHAPERONE"/>
    <property type="match status" value="1"/>
</dbReference>
<dbReference type="InterPro" id="IPR018046">
    <property type="entry name" value="Pili_assmbl_chaperone_CS"/>
</dbReference>
<evidence type="ECO:0000256" key="7">
    <source>
        <dbReference type="ARBA" id="ARBA00023319"/>
    </source>
</evidence>
<dbReference type="Pfam" id="PF02753">
    <property type="entry name" value="PapD_C"/>
    <property type="match status" value="1"/>
</dbReference>
<dbReference type="FunFam" id="2.60.40.10:FF:000458">
    <property type="entry name" value="Molecular chaperone FimC"/>
    <property type="match status" value="1"/>
</dbReference>
<evidence type="ECO:0000313" key="12">
    <source>
        <dbReference type="EMBL" id="MBB5191773.1"/>
    </source>
</evidence>
<evidence type="ECO:0000256" key="3">
    <source>
        <dbReference type="ARBA" id="ARBA00022558"/>
    </source>
</evidence>
<dbReference type="GO" id="GO:0071555">
    <property type="term" value="P:cell wall organization"/>
    <property type="evidence" value="ECO:0007669"/>
    <property type="project" value="InterPro"/>
</dbReference>
<reference evidence="12 13" key="1">
    <citation type="submission" date="2020-08" db="EMBL/GenBank/DDBJ databases">
        <title>Genomic Encyclopedia of Type Strains, Phase IV (KMG-IV): sequencing the most valuable type-strain genomes for metagenomic binning, comparative biology and taxonomic classification.</title>
        <authorList>
            <person name="Goeker M."/>
        </authorList>
    </citation>
    <scope>NUCLEOTIDE SEQUENCE [LARGE SCALE GENOMIC DNA]</scope>
    <source>
        <strain evidence="12 13">DSM 18233</strain>
    </source>
</reference>
<evidence type="ECO:0000256" key="4">
    <source>
        <dbReference type="ARBA" id="ARBA00022729"/>
    </source>
</evidence>
<dbReference type="SUPFAM" id="SSF49584">
    <property type="entry name" value="Periplasmic chaperone C-domain"/>
    <property type="match status" value="1"/>
</dbReference>
<dbReference type="InterPro" id="IPR050643">
    <property type="entry name" value="Periplasmic_pilus_chap"/>
</dbReference>
<comment type="similarity">
    <text evidence="2 8">Belongs to the periplasmic pilus chaperone family.</text>
</comment>
<feature type="chain" id="PRO_5032860417" evidence="9">
    <location>
        <begin position="27"/>
        <end position="245"/>
    </location>
</feature>
<evidence type="ECO:0000313" key="13">
    <source>
        <dbReference type="Proteomes" id="UP000543030"/>
    </source>
</evidence>
<sequence>MKLDIRRIAAIGAVLATAFISFSANANISLAGTRVIYPAQNREVTVQMTNEGKKPSLVQTWIDDGDANALPENIRVPFTLTPPVSRVNGGKGQALRIVYTGEALPQDRESVFYLNVLDIPPSEDGADGNQLQFAFRTRIKMFFRPAQLAGDTSRVVDQVRWSLVTDQNGAAVLRATNPTGYYISLNKLSLSGSKAIDLQPQMIPPKGSYDFALPANTHPAADASVVFQSVNDYGAMDDHTATLTR</sequence>
<accession>A0A840RHM4</accession>
<comment type="caution">
    <text evidence="12">The sequence shown here is derived from an EMBL/GenBank/DDBJ whole genome shotgun (WGS) entry which is preliminary data.</text>
</comment>
<dbReference type="InterPro" id="IPR016148">
    <property type="entry name" value="Pili_assmbl_chaperone_C"/>
</dbReference>
<keyword evidence="13" id="KW-1185">Reference proteome</keyword>
<keyword evidence="5" id="KW-0574">Periplasm</keyword>
<dbReference type="RefSeq" id="WP_184101088.1">
    <property type="nucleotide sequence ID" value="NZ_JACHHN010000004.1"/>
</dbReference>
<evidence type="ECO:0000256" key="1">
    <source>
        <dbReference type="ARBA" id="ARBA00004418"/>
    </source>
</evidence>
<keyword evidence="7" id="KW-0393">Immunoglobulin domain</keyword>
<dbReference type="InterPro" id="IPR013783">
    <property type="entry name" value="Ig-like_fold"/>
</dbReference>
<organism evidence="12 13">
    <name type="scientific">Silvimonas terrae</name>
    <dbReference type="NCBI Taxonomy" id="300266"/>
    <lineage>
        <taxon>Bacteria</taxon>
        <taxon>Pseudomonadati</taxon>
        <taxon>Pseudomonadota</taxon>
        <taxon>Betaproteobacteria</taxon>
        <taxon>Neisseriales</taxon>
        <taxon>Chitinibacteraceae</taxon>
        <taxon>Silvimonas</taxon>
    </lineage>
</organism>
<dbReference type="AlphaFoldDB" id="A0A840RHM4"/>
<dbReference type="InterPro" id="IPR001829">
    <property type="entry name" value="Pili_assmbl_chaperone_bac"/>
</dbReference>
<name>A0A840RHM4_9NEIS</name>
<feature type="domain" description="Pili assembly chaperone C-terminal" evidence="11">
    <location>
        <begin position="176"/>
        <end position="236"/>
    </location>
</feature>
<dbReference type="Proteomes" id="UP000543030">
    <property type="component" value="Unassembled WGS sequence"/>
</dbReference>
<evidence type="ECO:0000256" key="5">
    <source>
        <dbReference type="ARBA" id="ARBA00022764"/>
    </source>
</evidence>
<proteinExistence type="inferred from homology"/>
<keyword evidence="6 8" id="KW-0143">Chaperone</keyword>
<dbReference type="InterPro" id="IPR008962">
    <property type="entry name" value="PapD-like_sf"/>
</dbReference>
<feature type="domain" description="Pili assembly chaperone N-terminal" evidence="10">
    <location>
        <begin position="28"/>
        <end position="148"/>
    </location>
</feature>
<gene>
    <name evidence="12" type="ORF">HNQ50_002503</name>
</gene>
<evidence type="ECO:0000256" key="6">
    <source>
        <dbReference type="ARBA" id="ARBA00023186"/>
    </source>
</evidence>
<keyword evidence="4 9" id="KW-0732">Signal</keyword>
<dbReference type="Pfam" id="PF00345">
    <property type="entry name" value="PapD_N"/>
    <property type="match status" value="1"/>
</dbReference>
<evidence type="ECO:0000259" key="10">
    <source>
        <dbReference type="Pfam" id="PF00345"/>
    </source>
</evidence>
<dbReference type="InterPro" id="IPR036316">
    <property type="entry name" value="Pili_assmbl_chap_C_dom_sf"/>
</dbReference>
<dbReference type="InterPro" id="IPR016147">
    <property type="entry name" value="Pili_assmbl_chaperone_N"/>
</dbReference>
<dbReference type="Gene3D" id="2.60.40.10">
    <property type="entry name" value="Immunoglobulins"/>
    <property type="match status" value="2"/>
</dbReference>
<dbReference type="GO" id="GO:0030288">
    <property type="term" value="C:outer membrane-bounded periplasmic space"/>
    <property type="evidence" value="ECO:0007669"/>
    <property type="project" value="InterPro"/>
</dbReference>
<evidence type="ECO:0000256" key="8">
    <source>
        <dbReference type="RuleBase" id="RU003918"/>
    </source>
</evidence>
<dbReference type="PANTHER" id="PTHR30251">
    <property type="entry name" value="PILUS ASSEMBLY CHAPERONE"/>
    <property type="match status" value="1"/>
</dbReference>
<keyword evidence="3" id="KW-1029">Fimbrium biogenesis</keyword>
<protein>
    <submittedName>
        <fullName evidence="12">Chaperone protein EcpD</fullName>
    </submittedName>
</protein>
<feature type="signal peptide" evidence="9">
    <location>
        <begin position="1"/>
        <end position="26"/>
    </location>
</feature>
<dbReference type="SUPFAM" id="SSF49354">
    <property type="entry name" value="PapD-like"/>
    <property type="match status" value="1"/>
</dbReference>
<dbReference type="PRINTS" id="PR00969">
    <property type="entry name" value="CHAPERONPILI"/>
</dbReference>
<dbReference type="PANTHER" id="PTHR30251:SF2">
    <property type="entry name" value="FIMBRIAL CHAPERONE YADV-RELATED"/>
    <property type="match status" value="1"/>
</dbReference>
<dbReference type="EMBL" id="JACHHN010000004">
    <property type="protein sequence ID" value="MBB5191773.1"/>
    <property type="molecule type" value="Genomic_DNA"/>
</dbReference>
<comment type="subcellular location">
    <subcellularLocation>
        <location evidence="1 8">Periplasm</location>
    </subcellularLocation>
</comment>
<evidence type="ECO:0000256" key="2">
    <source>
        <dbReference type="ARBA" id="ARBA00007399"/>
    </source>
</evidence>